<dbReference type="EMBL" id="JX569338">
    <property type="protein sequence ID" value="AFW03523.1"/>
    <property type="molecule type" value="Genomic_DNA"/>
</dbReference>
<evidence type="ECO:0000313" key="1">
    <source>
        <dbReference type="EMBL" id="AFW03523.1"/>
    </source>
</evidence>
<sequence length="180" mass="19826">MNRHAVLTDDTVDDATLLAALEAAGIDAQVKPLHLQRAAKVAADIIVEYPEGQRGHARDTLVRWMDEALDAADDARVKRINDSIDRLERDHGDLATWRSVGGHIALDVPTALVASIANASNDARRDIELRTLTGLLLPQLERITPQLMERALGDDYAGNRGDYERLVALVCREMIEEASQ</sequence>
<accession>K7STA3</accession>
<protein>
    <submittedName>
        <fullName evidence="1">Uncharacterized protein</fullName>
    </submittedName>
</protein>
<dbReference type="AlphaFoldDB" id="K7STA3"/>
<dbReference type="RefSeq" id="WP_015077977.1">
    <property type="nucleotide sequence ID" value="NC_019426.1"/>
</dbReference>
<organism evidence="1">
    <name type="scientific">Halomonas sp. ZM3</name>
    <dbReference type="NCBI Taxonomy" id="1250400"/>
    <lineage>
        <taxon>Bacteria</taxon>
        <taxon>Pseudomonadati</taxon>
        <taxon>Pseudomonadota</taxon>
        <taxon>Gammaproteobacteria</taxon>
        <taxon>Oceanospirillales</taxon>
        <taxon>Halomonadaceae</taxon>
        <taxon>Halomonas</taxon>
    </lineage>
</organism>
<proteinExistence type="predicted"/>
<keyword evidence="1" id="KW-0614">Plasmid</keyword>
<reference evidence="1" key="1">
    <citation type="journal article" date="2013" name="BMC Microbiol.">
        <title>Characterization of Halomonas sp. ZM3 isolated from the Zelazny Most post-flotation waste reservoir, with a special focus on its mobile DNA.</title>
        <authorList>
            <person name="Dziewit L."/>
            <person name="Pyzik A."/>
            <person name="Matlakowska R."/>
            <person name="Baj J."/>
            <person name="Szuplewska M."/>
            <person name="Bartosik D."/>
        </authorList>
    </citation>
    <scope>NUCLEOTIDE SEQUENCE</scope>
    <source>
        <strain evidence="1">ZM3</strain>
        <plasmid evidence="1">pZM3H1</plasmid>
    </source>
</reference>
<name>K7STA3_9GAMM</name>
<geneLocation type="plasmid" evidence="1">
    <name>pZM3H1</name>
</geneLocation>